<dbReference type="InterPro" id="IPR035985">
    <property type="entry name" value="Ubiquitin-activating_enz"/>
</dbReference>
<dbReference type="InterPro" id="IPR000594">
    <property type="entry name" value="ThiF_NAD_FAD-bd"/>
</dbReference>
<gene>
    <name evidence="7" type="primary">APP-BP1</name>
    <name evidence="7" type="ORF">HK100_010959</name>
</gene>
<organism evidence="7 8">
    <name type="scientific">Physocladia obscura</name>
    <dbReference type="NCBI Taxonomy" id="109957"/>
    <lineage>
        <taxon>Eukaryota</taxon>
        <taxon>Fungi</taxon>
        <taxon>Fungi incertae sedis</taxon>
        <taxon>Chytridiomycota</taxon>
        <taxon>Chytridiomycota incertae sedis</taxon>
        <taxon>Chytridiomycetes</taxon>
        <taxon>Chytridiales</taxon>
        <taxon>Chytriomycetaceae</taxon>
        <taxon>Physocladia</taxon>
    </lineage>
</organism>
<evidence type="ECO:0000256" key="2">
    <source>
        <dbReference type="ARBA" id="ARBA00006868"/>
    </source>
</evidence>
<reference evidence="7" key="1">
    <citation type="submission" date="2020-05" db="EMBL/GenBank/DDBJ databases">
        <title>Phylogenomic resolution of chytrid fungi.</title>
        <authorList>
            <person name="Stajich J.E."/>
            <person name="Amses K."/>
            <person name="Simmons R."/>
            <person name="Seto K."/>
            <person name="Myers J."/>
            <person name="Bonds A."/>
            <person name="Quandt C.A."/>
            <person name="Barry K."/>
            <person name="Liu P."/>
            <person name="Grigoriev I."/>
            <person name="Longcore J.E."/>
            <person name="James T.Y."/>
        </authorList>
    </citation>
    <scope>NUCLEOTIDE SEQUENCE</scope>
    <source>
        <strain evidence="7">JEL0513</strain>
    </source>
</reference>
<dbReference type="PIRSF" id="PIRSF039099">
    <property type="entry name" value="APP-BP1"/>
    <property type="match status" value="1"/>
</dbReference>
<protein>
    <recommendedName>
        <fullName evidence="3 5">NEDD8-activating enzyme E1 regulatory subunit</fullName>
    </recommendedName>
</protein>
<comment type="function">
    <text evidence="5">Regulatory subunit of the dimeric UBA3-ULA1 E1 enzyme.</text>
</comment>
<feature type="domain" description="THIF-type NAD/FAD binding fold" evidence="6">
    <location>
        <begin position="13"/>
        <end position="521"/>
    </location>
</feature>
<proteinExistence type="inferred from homology"/>
<dbReference type="GO" id="GO:0045116">
    <property type="term" value="P:protein neddylation"/>
    <property type="evidence" value="ECO:0007669"/>
    <property type="project" value="UniProtKB-UniRule"/>
</dbReference>
<evidence type="ECO:0000313" key="8">
    <source>
        <dbReference type="Proteomes" id="UP001211907"/>
    </source>
</evidence>
<evidence type="ECO:0000256" key="4">
    <source>
        <dbReference type="ARBA" id="ARBA00022786"/>
    </source>
</evidence>
<name>A0AAD5T7Z3_9FUNG</name>
<sequence>MTNSNGPSKEQKYDRQLRLWQAHGQLALEDSKILAINACATVTESLKNLILPGIGSFTILDATITTPQDAGNNFFLDRNSLGKPRGECAVALLNELNPDVAGVHVFEDPSKIIAANSEFFEKFNLVIASQLSQADVNALSNICFSKNIPLMIVRAYGFIGYLRVQTNEHCIVESHPESNLDLRLDSPFKELIEYSDSFNLPALESMDFAHVPYAVILLKSLQEWKSKLCSKHNNALPQTGSDRNAFKDLVRSLKRPGVEDENFEEALVAVFRACSPTTIPLNISAILKESKSKIIAADTPSFWIIARAVANFVDETGYLPLAGIVPDMKADTESFVKLQTIYRDRAHQDALKIHTQASSLVSAAAVATPPNIEEVSRFCKNARNLRIVRTSSIASELTESSNKAAEIGRLAEDLESNIGLYLGLRAVDAFYTANRRFPGFHDQEVESDIGLLKKTVASMLLKMGLSAGLLNDDLIHEIVRAGASELHTMASLMGGICSQEAIKLITAQYVPLNNTFVYNGMKSVGGSFEF</sequence>
<dbReference type="PANTHER" id="PTHR10953">
    <property type="entry name" value="UBIQUITIN-ACTIVATING ENZYME E1"/>
    <property type="match status" value="1"/>
</dbReference>
<dbReference type="Gene3D" id="3.40.50.720">
    <property type="entry name" value="NAD(P)-binding Rossmann-like Domain"/>
    <property type="match status" value="2"/>
</dbReference>
<dbReference type="AlphaFoldDB" id="A0AAD5T7Z3"/>
<evidence type="ECO:0000256" key="5">
    <source>
        <dbReference type="PIRNR" id="PIRNR039099"/>
    </source>
</evidence>
<comment type="caution">
    <text evidence="7">The sequence shown here is derived from an EMBL/GenBank/DDBJ whole genome shotgun (WGS) entry which is preliminary data.</text>
</comment>
<evidence type="ECO:0000256" key="1">
    <source>
        <dbReference type="ARBA" id="ARBA00005032"/>
    </source>
</evidence>
<dbReference type="SUPFAM" id="SSF69572">
    <property type="entry name" value="Activating enzymes of the ubiquitin-like proteins"/>
    <property type="match status" value="1"/>
</dbReference>
<dbReference type="GO" id="GO:0005737">
    <property type="term" value="C:cytoplasm"/>
    <property type="evidence" value="ECO:0007669"/>
    <property type="project" value="TreeGrafter"/>
</dbReference>
<keyword evidence="4 5" id="KW-0833">Ubl conjugation pathway</keyword>
<dbReference type="InterPro" id="IPR045886">
    <property type="entry name" value="ThiF/MoeB/HesA"/>
</dbReference>
<comment type="similarity">
    <text evidence="2 5">Belongs to the ubiquitin-activating E1 family. ULA1 subfamily.</text>
</comment>
<dbReference type="Pfam" id="PF00899">
    <property type="entry name" value="ThiF"/>
    <property type="match status" value="1"/>
</dbReference>
<evidence type="ECO:0000256" key="3">
    <source>
        <dbReference type="ARBA" id="ARBA00015407"/>
    </source>
</evidence>
<dbReference type="GO" id="GO:0019781">
    <property type="term" value="F:NEDD8 activating enzyme activity"/>
    <property type="evidence" value="ECO:0007669"/>
    <property type="project" value="UniProtKB-UniRule"/>
</dbReference>
<evidence type="ECO:0000259" key="6">
    <source>
        <dbReference type="Pfam" id="PF00899"/>
    </source>
</evidence>
<dbReference type="FunFam" id="3.40.50.720:FF:000475">
    <property type="entry name" value="NEDD8-activating enzyme E1 regulatory subunit"/>
    <property type="match status" value="1"/>
</dbReference>
<keyword evidence="8" id="KW-1185">Reference proteome</keyword>
<dbReference type="EMBL" id="JADGJH010000628">
    <property type="protein sequence ID" value="KAJ3125154.1"/>
    <property type="molecule type" value="Genomic_DNA"/>
</dbReference>
<accession>A0AAD5T7Z3</accession>
<evidence type="ECO:0000313" key="7">
    <source>
        <dbReference type="EMBL" id="KAJ3125154.1"/>
    </source>
</evidence>
<dbReference type="InterPro" id="IPR030667">
    <property type="entry name" value="APP-BP1"/>
</dbReference>
<dbReference type="Proteomes" id="UP001211907">
    <property type="component" value="Unassembled WGS sequence"/>
</dbReference>
<comment type="pathway">
    <text evidence="1 5">Protein modification; protein neddylation.</text>
</comment>
<dbReference type="PANTHER" id="PTHR10953:SF29">
    <property type="entry name" value="NEDD8-ACTIVATING ENZYME E1 REGULATORY SUBUNIT"/>
    <property type="match status" value="1"/>
</dbReference>